<keyword evidence="4" id="KW-0249">Electron transport</keyword>
<keyword evidence="2" id="KW-0004">4Fe-4S</keyword>
<sequence length="497" mass="54399">MLRKIRLTLAVLFFAIITLLFLDFTGTIHAWFGWMARIQFLPAVLALNVGVIMLLSALTLVFGRVYCSVICPLGVMQDIISWISGRRRKKKFRFSWSPAKSCLRYGVLALFILALAAGAGSVVALLAPYSSYGRIASNLFAPVYRWGNNLLAYFAERVDSYAFYETSVWLKSLPTFIIAALTFIIIAILAWRNGRTYCNTICPVGTVLGFLSRFSLLRITVDPDKCTSCGLCSRQCKASCLNGKEHTVDYSRCVSCMDCIGVCRHGAISYRRPVKKKAAGPKVEKAQVDNARRSFLAGSAVLAASATLKAQEKKVDGGLAVLQDRQIPVRATHIVPPGAVDARNFARHCTACQLCVSVCPNGVLRPSADLERLMQPEMSYERGYCRPECTKCGEVCPAGAIHPLTVAEKSSTRIGHAVWVRKNCIPLTDGVECGNCARHCPSGAILMVPSDKDRPDSVKIPAINPERCIGCGACENLCPARPFSAIYVEGHEMHSEL</sequence>
<dbReference type="PANTHER" id="PTHR30176:SF3">
    <property type="entry name" value="FERREDOXIN-TYPE PROTEIN NAPH"/>
    <property type="match status" value="1"/>
</dbReference>
<evidence type="ECO:0000259" key="8">
    <source>
        <dbReference type="PROSITE" id="PS51379"/>
    </source>
</evidence>
<evidence type="ECO:0000256" key="4">
    <source>
        <dbReference type="ARBA" id="ARBA00022982"/>
    </source>
</evidence>
<name>A0A9D9EHQ8_9BACT</name>
<feature type="transmembrane region" description="Helical" evidence="7">
    <location>
        <begin position="173"/>
        <end position="191"/>
    </location>
</feature>
<evidence type="ECO:0000313" key="9">
    <source>
        <dbReference type="EMBL" id="MBO8448311.1"/>
    </source>
</evidence>
<evidence type="ECO:0000256" key="1">
    <source>
        <dbReference type="ARBA" id="ARBA00022448"/>
    </source>
</evidence>
<keyword evidence="5" id="KW-0408">Iron</keyword>
<evidence type="ECO:0000313" key="10">
    <source>
        <dbReference type="Proteomes" id="UP000810252"/>
    </source>
</evidence>
<dbReference type="AlphaFoldDB" id="A0A9D9EHQ8"/>
<dbReference type="PROSITE" id="PS00198">
    <property type="entry name" value="4FE4S_FER_1"/>
    <property type="match status" value="2"/>
</dbReference>
<dbReference type="PROSITE" id="PS51379">
    <property type="entry name" value="4FE4S_FER_2"/>
    <property type="match status" value="6"/>
</dbReference>
<feature type="domain" description="4Fe-4S ferredoxin-type" evidence="8">
    <location>
        <begin position="338"/>
        <end position="369"/>
    </location>
</feature>
<evidence type="ECO:0000256" key="7">
    <source>
        <dbReference type="SAM" id="Phobius"/>
    </source>
</evidence>
<dbReference type="InterPro" id="IPR017896">
    <property type="entry name" value="4Fe4S_Fe-S-bd"/>
</dbReference>
<dbReference type="InterPro" id="IPR051684">
    <property type="entry name" value="Electron_Trans/Redox"/>
</dbReference>
<evidence type="ECO:0000256" key="6">
    <source>
        <dbReference type="ARBA" id="ARBA00023014"/>
    </source>
</evidence>
<dbReference type="Pfam" id="PF12801">
    <property type="entry name" value="Fer4_5"/>
    <property type="match status" value="2"/>
</dbReference>
<evidence type="ECO:0000256" key="5">
    <source>
        <dbReference type="ARBA" id="ARBA00023004"/>
    </source>
</evidence>
<keyword evidence="3" id="KW-0479">Metal-binding</keyword>
<reference evidence="9" key="1">
    <citation type="submission" date="2020-10" db="EMBL/GenBank/DDBJ databases">
        <authorList>
            <person name="Gilroy R."/>
        </authorList>
    </citation>
    <scope>NUCLEOTIDE SEQUENCE</scope>
    <source>
        <strain evidence="9">20514</strain>
    </source>
</reference>
<gene>
    <name evidence="9" type="ORF">IAC29_03450</name>
</gene>
<dbReference type="PANTHER" id="PTHR30176">
    <property type="entry name" value="FERREDOXIN-TYPE PROTEIN NAPH"/>
    <property type="match status" value="1"/>
</dbReference>
<dbReference type="GO" id="GO:0051539">
    <property type="term" value="F:4 iron, 4 sulfur cluster binding"/>
    <property type="evidence" value="ECO:0007669"/>
    <property type="project" value="UniProtKB-KW"/>
</dbReference>
<feature type="domain" description="4Fe-4S ferredoxin-type" evidence="8">
    <location>
        <begin position="459"/>
        <end position="491"/>
    </location>
</feature>
<comment type="caution">
    <text evidence="9">The sequence shown here is derived from an EMBL/GenBank/DDBJ whole genome shotgun (WGS) entry which is preliminary data.</text>
</comment>
<feature type="domain" description="4Fe-4S ferredoxin-type" evidence="8">
    <location>
        <begin position="431"/>
        <end position="450"/>
    </location>
</feature>
<keyword evidence="7" id="KW-1133">Transmembrane helix</keyword>
<dbReference type="FunFam" id="3.30.70.20:FF:000046">
    <property type="entry name" value="Periplasmic [Fe] hydrogenase large subunit"/>
    <property type="match status" value="1"/>
</dbReference>
<evidence type="ECO:0000256" key="2">
    <source>
        <dbReference type="ARBA" id="ARBA00022485"/>
    </source>
</evidence>
<feature type="transmembrane region" description="Helical" evidence="7">
    <location>
        <begin position="105"/>
        <end position="127"/>
    </location>
</feature>
<dbReference type="CDD" id="cd16373">
    <property type="entry name" value="DMSOR_beta_like"/>
    <property type="match status" value="1"/>
</dbReference>
<keyword evidence="6" id="KW-0411">Iron-sulfur</keyword>
<feature type="transmembrane region" description="Helical" evidence="7">
    <location>
        <begin position="40"/>
        <end position="58"/>
    </location>
</feature>
<dbReference type="Pfam" id="PF12838">
    <property type="entry name" value="Fer4_7"/>
    <property type="match status" value="1"/>
</dbReference>
<dbReference type="Proteomes" id="UP000810252">
    <property type="component" value="Unassembled WGS sequence"/>
</dbReference>
<dbReference type="SUPFAM" id="SSF54862">
    <property type="entry name" value="4Fe-4S ferredoxins"/>
    <property type="match status" value="2"/>
</dbReference>
<evidence type="ECO:0000256" key="3">
    <source>
        <dbReference type="ARBA" id="ARBA00022723"/>
    </source>
</evidence>
<dbReference type="Gene3D" id="3.30.70.20">
    <property type="match status" value="3"/>
</dbReference>
<feature type="domain" description="4Fe-4S ferredoxin-type" evidence="8">
    <location>
        <begin position="217"/>
        <end position="246"/>
    </location>
</feature>
<accession>A0A9D9EHQ8</accession>
<dbReference type="Pfam" id="PF00037">
    <property type="entry name" value="Fer4"/>
    <property type="match status" value="1"/>
</dbReference>
<feature type="domain" description="4Fe-4S ferredoxin-type" evidence="8">
    <location>
        <begin position="247"/>
        <end position="273"/>
    </location>
</feature>
<keyword evidence="7" id="KW-0472">Membrane</keyword>
<organism evidence="9 10">
    <name type="scientific">Candidatus Cryptobacteroides merdigallinarum</name>
    <dbReference type="NCBI Taxonomy" id="2840770"/>
    <lineage>
        <taxon>Bacteria</taxon>
        <taxon>Pseudomonadati</taxon>
        <taxon>Bacteroidota</taxon>
        <taxon>Bacteroidia</taxon>
        <taxon>Bacteroidales</taxon>
        <taxon>Candidatus Cryptobacteroides</taxon>
    </lineage>
</organism>
<dbReference type="GO" id="GO:0046872">
    <property type="term" value="F:metal ion binding"/>
    <property type="evidence" value="ECO:0007669"/>
    <property type="project" value="UniProtKB-KW"/>
</dbReference>
<feature type="domain" description="4Fe-4S ferredoxin-type" evidence="8">
    <location>
        <begin position="374"/>
        <end position="406"/>
    </location>
</feature>
<keyword evidence="7" id="KW-0812">Transmembrane</keyword>
<reference evidence="9" key="2">
    <citation type="journal article" date="2021" name="PeerJ">
        <title>Extensive microbial diversity within the chicken gut microbiome revealed by metagenomics and culture.</title>
        <authorList>
            <person name="Gilroy R."/>
            <person name="Ravi A."/>
            <person name="Getino M."/>
            <person name="Pursley I."/>
            <person name="Horton D.L."/>
            <person name="Alikhan N.F."/>
            <person name="Baker D."/>
            <person name="Gharbi K."/>
            <person name="Hall N."/>
            <person name="Watson M."/>
            <person name="Adriaenssens E.M."/>
            <person name="Foster-Nyarko E."/>
            <person name="Jarju S."/>
            <person name="Secka A."/>
            <person name="Antonio M."/>
            <person name="Oren A."/>
            <person name="Chaudhuri R.R."/>
            <person name="La Ragione R."/>
            <person name="Hildebrand F."/>
            <person name="Pallen M.J."/>
        </authorList>
    </citation>
    <scope>NUCLEOTIDE SEQUENCE</scope>
    <source>
        <strain evidence="9">20514</strain>
    </source>
</reference>
<dbReference type="InterPro" id="IPR017900">
    <property type="entry name" value="4Fe4S_Fe_S_CS"/>
</dbReference>
<proteinExistence type="predicted"/>
<protein>
    <submittedName>
        <fullName evidence="9">4Fe-4S dicluster domain-containing protein</fullName>
    </submittedName>
</protein>
<dbReference type="EMBL" id="JADIMQ010000050">
    <property type="protein sequence ID" value="MBO8448311.1"/>
    <property type="molecule type" value="Genomic_DNA"/>
</dbReference>
<dbReference type="GO" id="GO:0005886">
    <property type="term" value="C:plasma membrane"/>
    <property type="evidence" value="ECO:0007669"/>
    <property type="project" value="TreeGrafter"/>
</dbReference>
<keyword evidence="1" id="KW-0813">Transport</keyword>